<evidence type="ECO:0000256" key="3">
    <source>
        <dbReference type="ARBA" id="ARBA00012663"/>
    </source>
</evidence>
<dbReference type="EMBL" id="PGGN01000001">
    <property type="protein sequence ID" value="PSH60383.1"/>
    <property type="molecule type" value="Genomic_DNA"/>
</dbReference>
<evidence type="ECO:0000259" key="9">
    <source>
        <dbReference type="Pfam" id="PF00728"/>
    </source>
</evidence>
<dbReference type="GO" id="GO:0016020">
    <property type="term" value="C:membrane"/>
    <property type="evidence" value="ECO:0007669"/>
    <property type="project" value="TreeGrafter"/>
</dbReference>
<evidence type="ECO:0000256" key="5">
    <source>
        <dbReference type="ARBA" id="ARBA00023295"/>
    </source>
</evidence>
<dbReference type="InterPro" id="IPR015883">
    <property type="entry name" value="Glyco_hydro_20_cat"/>
</dbReference>
<evidence type="ECO:0000259" key="10">
    <source>
        <dbReference type="Pfam" id="PF02838"/>
    </source>
</evidence>
<dbReference type="PRINTS" id="PR00738">
    <property type="entry name" value="GLHYDRLASE20"/>
</dbReference>
<dbReference type="Gene3D" id="3.20.20.80">
    <property type="entry name" value="Glycosidases"/>
    <property type="match status" value="1"/>
</dbReference>
<evidence type="ECO:0000256" key="8">
    <source>
        <dbReference type="PIRSR" id="PIRSR625705-1"/>
    </source>
</evidence>
<dbReference type="Proteomes" id="UP000241158">
    <property type="component" value="Unassembled WGS sequence"/>
</dbReference>
<name>A0A2P7B1P4_9HYPH</name>
<keyword evidence="12" id="KW-1185">Reference proteome</keyword>
<dbReference type="PANTHER" id="PTHR22600">
    <property type="entry name" value="BETA-HEXOSAMINIDASE"/>
    <property type="match status" value="1"/>
</dbReference>
<gene>
    <name evidence="11" type="ORF">CU100_06780</name>
</gene>
<evidence type="ECO:0000256" key="2">
    <source>
        <dbReference type="ARBA" id="ARBA00006285"/>
    </source>
</evidence>
<dbReference type="AlphaFoldDB" id="A0A2P7B1P4"/>
<dbReference type="OrthoDB" id="9763537at2"/>
<keyword evidence="5" id="KW-0326">Glycosidase</keyword>
<evidence type="ECO:0000256" key="4">
    <source>
        <dbReference type="ARBA" id="ARBA00022801"/>
    </source>
</evidence>
<reference evidence="12" key="1">
    <citation type="submission" date="2017-11" db="EMBL/GenBank/DDBJ databases">
        <authorList>
            <person name="Kuznetsova I."/>
            <person name="Sazanova A."/>
            <person name="Chirak E."/>
            <person name="Safronova V."/>
            <person name="Willems A."/>
        </authorList>
    </citation>
    <scope>NUCLEOTIDE SEQUENCE [LARGE SCALE GENOMIC DNA]</scope>
    <source>
        <strain evidence="12">PEPV15</strain>
    </source>
</reference>
<protein>
    <recommendedName>
        <fullName evidence="3">beta-N-acetylhexosaminidase</fullName>
        <ecNumber evidence="3">3.2.1.52</ecNumber>
    </recommendedName>
    <alternativeName>
        <fullName evidence="6">Beta-N-acetylhexosaminidase</fullName>
    </alternativeName>
    <alternativeName>
        <fullName evidence="7">N-acetyl-beta-glucosaminidase</fullName>
    </alternativeName>
</protein>
<feature type="domain" description="Glycoside hydrolase family 20 catalytic" evidence="9">
    <location>
        <begin position="204"/>
        <end position="376"/>
    </location>
</feature>
<dbReference type="SUPFAM" id="SSF55545">
    <property type="entry name" value="beta-N-acetylhexosaminidase-like domain"/>
    <property type="match status" value="1"/>
</dbReference>
<dbReference type="RefSeq" id="WP_106715698.1">
    <property type="nucleotide sequence ID" value="NZ_JACHXT010000004.1"/>
</dbReference>
<dbReference type="PANTHER" id="PTHR22600:SF57">
    <property type="entry name" value="BETA-N-ACETYLHEXOSAMINIDASE"/>
    <property type="match status" value="1"/>
</dbReference>
<dbReference type="GO" id="GO:0005975">
    <property type="term" value="P:carbohydrate metabolic process"/>
    <property type="evidence" value="ECO:0007669"/>
    <property type="project" value="InterPro"/>
</dbReference>
<sequence>MKRKFKGAIEYPARFVIHICLALALLVQPAFAGKAPPNKRFHLPTFQQIKSLDGEFTLKDESRIVLKKDDAQLVAVLNAPRGWAEKLRYATGFPLKIIVDSAPVAGDIVLDKDSGGKLAEMAKSAVLSTQPGNSKATKKNIGSNVLQEGYLLAIGKDRADVTYVETMGALRALQSLTLMLMTDGKTAGNHRTIGAADVFDYPLYENRRIMLDVARFYLPTDQLIGIMDKMSMHKLNELHLHLNDSVREMGLADLLNPGGNPPKAGFFRLYNEDKPRPKLWPSDGLVYTKKDWAKLEAAALRYGIKIIPEFDAPGHAMAFAKDEPKLRYAANKDTIDTSDSKVAVDYFTTLIMEFRPWFKSDTIHIGGDEAWGNKHVSTVNYINELYTNLLKPTGNLEGFKHVWIWYEAKLANGKFTESINDINPNINIAYWATVDPLPTKNSRLEEIKKRPAKWIDGEGLSFYVVPKMPAGFSPDGIDPGEAYAYYGERLKRYQNQGTIPDGIQLSLWNDVSKLNGLTSDEITPHWGRASPPWDSSPGGVSFTMAAIRLFP</sequence>
<dbReference type="GO" id="GO:0030203">
    <property type="term" value="P:glycosaminoglycan metabolic process"/>
    <property type="evidence" value="ECO:0007669"/>
    <property type="project" value="TreeGrafter"/>
</dbReference>
<dbReference type="EC" id="3.2.1.52" evidence="3"/>
<organism evidence="11 12">
    <name type="scientific">Phyllobacterium endophyticum</name>
    <dbReference type="NCBI Taxonomy" id="1149773"/>
    <lineage>
        <taxon>Bacteria</taxon>
        <taxon>Pseudomonadati</taxon>
        <taxon>Pseudomonadota</taxon>
        <taxon>Alphaproteobacteria</taxon>
        <taxon>Hyphomicrobiales</taxon>
        <taxon>Phyllobacteriaceae</taxon>
        <taxon>Phyllobacterium</taxon>
    </lineage>
</organism>
<dbReference type="InterPro" id="IPR029018">
    <property type="entry name" value="Hex-like_dom2"/>
</dbReference>
<dbReference type="InterPro" id="IPR017853">
    <property type="entry name" value="GH"/>
</dbReference>
<feature type="domain" description="Beta-hexosaminidase bacterial type N-terminal" evidence="10">
    <location>
        <begin position="44"/>
        <end position="200"/>
    </location>
</feature>
<evidence type="ECO:0000256" key="6">
    <source>
        <dbReference type="ARBA" id="ARBA00030512"/>
    </source>
</evidence>
<dbReference type="GO" id="GO:0004563">
    <property type="term" value="F:beta-N-acetylhexosaminidase activity"/>
    <property type="evidence" value="ECO:0007669"/>
    <property type="project" value="UniProtKB-EC"/>
</dbReference>
<evidence type="ECO:0000256" key="7">
    <source>
        <dbReference type="ARBA" id="ARBA00033000"/>
    </source>
</evidence>
<keyword evidence="4" id="KW-0378">Hydrolase</keyword>
<dbReference type="InterPro" id="IPR025705">
    <property type="entry name" value="Beta_hexosaminidase_sua/sub"/>
</dbReference>
<accession>A0A2P7B1P4</accession>
<dbReference type="Pfam" id="PF02838">
    <property type="entry name" value="Glyco_hydro_20b"/>
    <property type="match status" value="1"/>
</dbReference>
<comment type="caution">
    <text evidence="11">The sequence shown here is derived from an EMBL/GenBank/DDBJ whole genome shotgun (WGS) entry which is preliminary data.</text>
</comment>
<evidence type="ECO:0000256" key="1">
    <source>
        <dbReference type="ARBA" id="ARBA00001231"/>
    </source>
</evidence>
<evidence type="ECO:0000313" key="11">
    <source>
        <dbReference type="EMBL" id="PSH60383.1"/>
    </source>
</evidence>
<dbReference type="SUPFAM" id="SSF51445">
    <property type="entry name" value="(Trans)glycosidases"/>
    <property type="match status" value="1"/>
</dbReference>
<dbReference type="InterPro" id="IPR015882">
    <property type="entry name" value="HEX_bac_N"/>
</dbReference>
<feature type="active site" description="Proton donor" evidence="8">
    <location>
        <position position="369"/>
    </location>
</feature>
<comment type="catalytic activity">
    <reaction evidence="1">
        <text>Hydrolysis of terminal non-reducing N-acetyl-D-hexosamine residues in N-acetyl-beta-D-hexosaminides.</text>
        <dbReference type="EC" id="3.2.1.52"/>
    </reaction>
</comment>
<proteinExistence type="inferred from homology"/>
<comment type="similarity">
    <text evidence="2">Belongs to the glycosyl hydrolase 20 family.</text>
</comment>
<evidence type="ECO:0000313" key="12">
    <source>
        <dbReference type="Proteomes" id="UP000241158"/>
    </source>
</evidence>
<dbReference type="Pfam" id="PF00728">
    <property type="entry name" value="Glyco_hydro_20"/>
    <property type="match status" value="1"/>
</dbReference>
<dbReference type="Gene3D" id="3.30.379.10">
    <property type="entry name" value="Chitobiase/beta-hexosaminidase domain 2-like"/>
    <property type="match status" value="1"/>
</dbReference>